<feature type="compositionally biased region" description="Gly residues" evidence="7">
    <location>
        <begin position="1270"/>
        <end position="1282"/>
    </location>
</feature>
<name>A0A835VWL8_CHLIN</name>
<feature type="transmembrane region" description="Helical" evidence="8">
    <location>
        <begin position="760"/>
        <end position="780"/>
    </location>
</feature>
<dbReference type="SMART" id="SM00100">
    <property type="entry name" value="cNMP"/>
    <property type="match status" value="1"/>
</dbReference>
<evidence type="ECO:0000256" key="7">
    <source>
        <dbReference type="SAM" id="MobiDB-lite"/>
    </source>
</evidence>
<feature type="compositionally biased region" description="Basic and acidic residues" evidence="7">
    <location>
        <begin position="1061"/>
        <end position="1077"/>
    </location>
</feature>
<feature type="compositionally biased region" description="Low complexity" evidence="7">
    <location>
        <begin position="270"/>
        <end position="280"/>
    </location>
</feature>
<dbReference type="Gene3D" id="2.60.120.10">
    <property type="entry name" value="Jelly Rolls"/>
    <property type="match status" value="1"/>
</dbReference>
<evidence type="ECO:0000256" key="4">
    <source>
        <dbReference type="ARBA" id="ARBA00022989"/>
    </source>
</evidence>
<feature type="compositionally biased region" description="Pro residues" evidence="7">
    <location>
        <begin position="48"/>
        <end position="58"/>
    </location>
</feature>
<feature type="compositionally biased region" description="Low complexity" evidence="7">
    <location>
        <begin position="1668"/>
        <end position="1681"/>
    </location>
</feature>
<dbReference type="PANTHER" id="PTHR10217">
    <property type="entry name" value="VOLTAGE AND LIGAND GATED POTASSIUM CHANNEL"/>
    <property type="match status" value="1"/>
</dbReference>
<dbReference type="GO" id="GO:0042391">
    <property type="term" value="P:regulation of membrane potential"/>
    <property type="evidence" value="ECO:0007669"/>
    <property type="project" value="TreeGrafter"/>
</dbReference>
<comment type="subcellular location">
    <subcellularLocation>
        <location evidence="1">Membrane</location>
        <topology evidence="1">Multi-pass membrane protein</topology>
    </subcellularLocation>
</comment>
<evidence type="ECO:0000313" key="10">
    <source>
        <dbReference type="EMBL" id="KAG2430570.1"/>
    </source>
</evidence>
<feature type="compositionally biased region" description="Basic and acidic residues" evidence="7">
    <location>
        <begin position="1154"/>
        <end position="1169"/>
    </location>
</feature>
<dbReference type="GO" id="GO:0005249">
    <property type="term" value="F:voltage-gated potassium channel activity"/>
    <property type="evidence" value="ECO:0007669"/>
    <property type="project" value="TreeGrafter"/>
</dbReference>
<dbReference type="Pfam" id="PF00520">
    <property type="entry name" value="Ion_trans"/>
    <property type="match status" value="1"/>
</dbReference>
<evidence type="ECO:0000256" key="5">
    <source>
        <dbReference type="ARBA" id="ARBA00023065"/>
    </source>
</evidence>
<feature type="compositionally biased region" description="Low complexity" evidence="7">
    <location>
        <begin position="383"/>
        <end position="392"/>
    </location>
</feature>
<dbReference type="InterPro" id="IPR050818">
    <property type="entry name" value="KCNH_animal-type"/>
</dbReference>
<keyword evidence="3 8" id="KW-0812">Transmembrane</keyword>
<feature type="region of interest" description="Disordered" evidence="7">
    <location>
        <begin position="1737"/>
        <end position="1832"/>
    </location>
</feature>
<feature type="region of interest" description="Disordered" evidence="7">
    <location>
        <begin position="1890"/>
        <end position="1931"/>
    </location>
</feature>
<feature type="compositionally biased region" description="Gly residues" evidence="7">
    <location>
        <begin position="1703"/>
        <end position="1713"/>
    </location>
</feature>
<feature type="compositionally biased region" description="Polar residues" evidence="7">
    <location>
        <begin position="336"/>
        <end position="349"/>
    </location>
</feature>
<protein>
    <recommendedName>
        <fullName evidence="9">Cyclic nucleotide-binding domain-containing protein</fullName>
    </recommendedName>
</protein>
<feature type="compositionally biased region" description="Low complexity" evidence="7">
    <location>
        <begin position="1210"/>
        <end position="1234"/>
    </location>
</feature>
<feature type="compositionally biased region" description="Gly residues" evidence="7">
    <location>
        <begin position="281"/>
        <end position="307"/>
    </location>
</feature>
<gene>
    <name evidence="10" type="ORF">HXX76_010089</name>
</gene>
<feature type="region of interest" description="Disordered" evidence="7">
    <location>
        <begin position="1346"/>
        <end position="1376"/>
    </location>
</feature>
<keyword evidence="5" id="KW-0406">Ion transport</keyword>
<keyword evidence="2" id="KW-0813">Transport</keyword>
<feature type="region of interest" description="Disordered" evidence="7">
    <location>
        <begin position="1509"/>
        <end position="1528"/>
    </location>
</feature>
<feature type="domain" description="Cyclic nucleotide-binding" evidence="9">
    <location>
        <begin position="896"/>
        <end position="995"/>
    </location>
</feature>
<dbReference type="InterPro" id="IPR014710">
    <property type="entry name" value="RmlC-like_jellyroll"/>
</dbReference>
<feature type="region of interest" description="Disordered" evidence="7">
    <location>
        <begin position="522"/>
        <end position="545"/>
    </location>
</feature>
<dbReference type="Proteomes" id="UP000650467">
    <property type="component" value="Unassembled WGS sequence"/>
</dbReference>
<evidence type="ECO:0000256" key="3">
    <source>
        <dbReference type="ARBA" id="ARBA00022692"/>
    </source>
</evidence>
<sequence length="2429" mass="242580">MWGREALGGKAMAATAAKEARETKQKERGMRAAVTRWMREADLSQPPGEQPQQPPSRPPSACAPVGPAAAQAAALVAATAAAAAGTARSLGTQPSRAPERLPAGAAAAAAAAAVAGGEAGTRRAGAAGAAGEHDASLERLLELAARGDAGAAAGAAAAALARQATSGLDGAQQATGAGGDGGEAPLSWRYRQHRAGMRPAKARVSTEDGGAGGAGEAAWAVSSPLVGGEGRPGAQGGMPGPGEAGGQRTSATGVQPFGAPSARSTQQGLASASPRGLARGRSGGLAAGGGGGAGPGPGAGAGAGGAKGVWQLPGSNWWAAFQAGGDKDRDRAGTATGFTRSSLPMSTASGEPPGAGAGAGTAAAVAAAGFRDADPRFGGGGADSDSSPDDPGTPLPGGGMAGADPITATAFGFERTPAPERGLAPAVNFAPGTGPGMTLAELKKSGAGGGGGGGGGGRKKAAFRLDDGSDDGSGAGLAWGRAQSFDARSAYHRSQTALSTASVAQRRFSVADLEEMRVAREEEEEEAAAAAGGGARKKKRKHRHRRRTWRERLQIFHPLTVMDACLPILRPDTIGRRSWDLVVMSMVVWTAVTVPLSVSFGTPDTLLWNAADHFMTGLFGIDLLVNFRTAFYNHQGELMRDSAAIAANYMKMWFWIDLAGTIPWDALITATGAFASHQENSTTLAALGFLKAPRMLRLGRLLRFLDGFKNAKVFRIVQLFLAMILISHWLACIWYMMYAFGGRNNAEEWAFMKATVPEGGSQGLAYYIMCFYSSFLLMVGDNINAYNNYERTFYCIVELLGVFFYSAVVGQMATLVATLNVTINRHGQKSIMTQDALRYMGVTEKVKDNVQSFFDFLQERSHPGAEGMAFLRELPSSLLRELQMYMYFKSVEKVPMFANLERGFLRALALRVQLQSMQPAEPVFRVGDVGHCMYFIRKGCIAVTSAHHEMVTLLKEGEVFGEVALLSTGKRTANCTALGFVDLAVLGKAELAAVMADFPQSAALIRKRVEERLTELAVSRQLWLPGEFEEDDYFETQATGRYAQTHMAEAGEEEADGAAAGRDHASDASGERDHGDRDAEDDDGDEGGARGKSGSRPPRLQRVEEDEEEDGLGSGSEAPRKGAGAGQDMEEEEEEEEEVAAGGGLAARLLQGGKPRDVDKVSSIKRREGAAPAAPAALAASPAAVATTATAAASAMTPETARSVDGGRLQQAEQQQQPAPAAAMAEAEGLAAAPGRSLSPSRAGSRRYWRELGAASATDVLQLTPRGDGGDGGQGQGDGGLGDQRSTGNGEAGGGGARPAPPAALSAAQAAALLLGDAAAGRPGSPSSRPASRVYWRSIDIARPTDVLQLTPRGEEERRLQQEQQGAGGGRQAASLDLTGPSAAAIAAAAARAVEQQNARVQRLYTRGGGGGGASAKAGAGNASKGSSSNNNNRDGASAVFPEPGPQDAALVSRLSSSELSDIAPPPPPPPATAAAAGGGGASARSRSQASRAGPDIYSSSLYAPSVGVGGGGGRQGTGTGRVGPGPVAEAVLEEGSPQAGFGGAAAAGQAPLSPGRGNTTGGMVAGRPGGRGAAPTATANQRRSSAVSNGGADATADELVAAALAAGGVPYDGPPARGYGHPYGHPHRAFATPSPTLPADAAAAAAAGVESDAAAPARLPRSGAPTGSGMAGAHATSGGMSTTGGGMLPTAGSRNATATGHLRGGAGAGGVAGLGRHASRRASMLTSWYMEQLVQQEAADAAEEAREEQAAQQHQHSERPPGEASRGSSRRGGGGDVLSPMSRGGTATGHYGHAHASPQRGGGTGTGHGTGHLRDAEQADGDGGMVLSPARLIGGGGGGGIRVPRLALPDPNAPPAPASAAAVVAFAPDGADVHMRVVITRRPGSADTGAASLAGGMSPAAQGGAAAPPPFATLSHRRNSRRESMMRLEGGPSSLGGYSAAAAAGGGPGSHYGRRSSGLTANGLLPSGAAAATAATPWPPLHTYVPLCAGGAAVQRLPDGGYYVSEQQWDQIMAVLKSVHGCESALCDLEERVVAVEGGVQRLEAGANTQSILNPSVTGLTAGGGGAAGGADGGALTRPSTAAAAGALRAGHGAGTGGSGGNDAGSLSGGTALTELLSGGPGGVLRGSITGPRRANPSSSGPPPALGALGRTPSNRRTGGGAQGSLPGEQEQGPGRTAASRWRGVAVATSMASALSGTSRRGGAAGTGDSLDNTASGGLPPANALDSFAAHRRLSNGGGSGLPPTLTAMHRHPLGRASVDVARPAGGMGSMGGPHGAPPPARGTVSYNGSGATAGAMGMGFSTAAAAGSGGAGAGGGSGSSVANSPAAAAAAAAAAFLGKGDGAASGSLQQPRMGLRPGARRGGGGSVRTNQVVPLGGDGGSAAALAAAAAAAIAADDADTQSWVLPRTAAGSQSWMPYGSEALGNGE</sequence>
<dbReference type="PANTHER" id="PTHR10217:SF435">
    <property type="entry name" value="POTASSIUM VOLTAGE-GATED CHANNEL PROTEIN EAG"/>
    <property type="match status" value="1"/>
</dbReference>
<comment type="caution">
    <text evidence="10">The sequence shown here is derived from an EMBL/GenBank/DDBJ whole genome shotgun (WGS) entry which is preliminary data.</text>
</comment>
<feature type="compositionally biased region" description="Low complexity" evidence="7">
    <location>
        <begin position="1170"/>
        <end position="1179"/>
    </location>
</feature>
<feature type="region of interest" description="Disordered" evidence="7">
    <location>
        <begin position="325"/>
        <end position="360"/>
    </location>
</feature>
<feature type="region of interest" description="Disordered" evidence="7">
    <location>
        <begin position="194"/>
        <end position="307"/>
    </location>
</feature>
<dbReference type="GO" id="GO:0005886">
    <property type="term" value="C:plasma membrane"/>
    <property type="evidence" value="ECO:0007669"/>
    <property type="project" value="TreeGrafter"/>
</dbReference>
<reference evidence="10" key="1">
    <citation type="journal article" date="2020" name="bioRxiv">
        <title>Comparative genomics of Chlamydomonas.</title>
        <authorList>
            <person name="Craig R.J."/>
            <person name="Hasan A.R."/>
            <person name="Ness R.W."/>
            <person name="Keightley P.D."/>
        </authorList>
    </citation>
    <scope>NUCLEOTIDE SEQUENCE</scope>
    <source>
        <strain evidence="10">SAG 7.73</strain>
    </source>
</reference>
<feature type="compositionally biased region" description="Low complexity" evidence="7">
    <location>
        <begin position="8"/>
        <end position="17"/>
    </location>
</feature>
<dbReference type="EMBL" id="JAEHOC010000027">
    <property type="protein sequence ID" value="KAG2430570.1"/>
    <property type="molecule type" value="Genomic_DNA"/>
</dbReference>
<dbReference type="SUPFAM" id="SSF81324">
    <property type="entry name" value="Voltage-gated potassium channels"/>
    <property type="match status" value="1"/>
</dbReference>
<feature type="compositionally biased region" description="Low complexity" evidence="7">
    <location>
        <begin position="1415"/>
        <end position="1433"/>
    </location>
</feature>
<evidence type="ECO:0000256" key="8">
    <source>
        <dbReference type="SAM" id="Phobius"/>
    </source>
</evidence>
<feature type="compositionally biased region" description="Low complexity" evidence="7">
    <location>
        <begin position="1895"/>
        <end position="1907"/>
    </location>
</feature>
<proteinExistence type="predicted"/>
<keyword evidence="6 8" id="KW-0472">Membrane</keyword>
<feature type="compositionally biased region" description="Gly residues" evidence="7">
    <location>
        <begin position="227"/>
        <end position="245"/>
    </location>
</feature>
<feature type="region of interest" description="Disordered" evidence="7">
    <location>
        <begin position="2345"/>
        <end position="2372"/>
    </location>
</feature>
<feature type="compositionally biased region" description="Acidic residues" evidence="7">
    <location>
        <begin position="1128"/>
        <end position="1139"/>
    </location>
</feature>
<feature type="transmembrane region" description="Helical" evidence="8">
    <location>
        <begin position="792"/>
        <end position="819"/>
    </location>
</feature>
<dbReference type="InterPro" id="IPR018490">
    <property type="entry name" value="cNMP-bd_dom_sf"/>
</dbReference>
<feature type="region of interest" description="Disordered" evidence="7">
    <location>
        <begin position="1191"/>
        <end position="1307"/>
    </location>
</feature>
<feature type="compositionally biased region" description="Gly residues" evidence="7">
    <location>
        <begin position="2095"/>
        <end position="2104"/>
    </location>
</feature>
<dbReference type="SUPFAM" id="SSF51206">
    <property type="entry name" value="cAMP-binding domain-like"/>
    <property type="match status" value="1"/>
</dbReference>
<feature type="region of interest" description="Disordered" evidence="7">
    <location>
        <begin position="2095"/>
        <end position="2225"/>
    </location>
</feature>
<feature type="region of interest" description="Disordered" evidence="7">
    <location>
        <begin position="1"/>
        <end position="67"/>
    </location>
</feature>
<feature type="compositionally biased region" description="Low complexity" evidence="7">
    <location>
        <begin position="1785"/>
        <end position="1797"/>
    </location>
</feature>
<keyword evidence="4 8" id="KW-1133">Transmembrane helix</keyword>
<feature type="compositionally biased region" description="Gly residues" evidence="7">
    <location>
        <begin position="1509"/>
        <end position="1524"/>
    </location>
</feature>
<feature type="compositionally biased region" description="Basic and acidic residues" evidence="7">
    <location>
        <begin position="1744"/>
        <end position="1762"/>
    </location>
</feature>
<feature type="region of interest" description="Disordered" evidence="7">
    <location>
        <begin position="2410"/>
        <end position="2429"/>
    </location>
</feature>
<dbReference type="Gene3D" id="1.10.287.70">
    <property type="match status" value="1"/>
</dbReference>
<feature type="region of interest" description="Disordered" evidence="7">
    <location>
        <begin position="1405"/>
        <end position="1500"/>
    </location>
</feature>
<dbReference type="FunFam" id="2.60.120.10:FF:000496">
    <property type="entry name" value="Predicted protein"/>
    <property type="match status" value="1"/>
</dbReference>
<accession>A0A835VWL8</accession>
<dbReference type="PROSITE" id="PS50042">
    <property type="entry name" value="CNMP_BINDING_3"/>
    <property type="match status" value="1"/>
</dbReference>
<evidence type="ECO:0000256" key="6">
    <source>
        <dbReference type="ARBA" id="ARBA00023136"/>
    </source>
</evidence>
<feature type="region of interest" description="Disordered" evidence="7">
    <location>
        <begin position="1567"/>
        <end position="1591"/>
    </location>
</feature>
<evidence type="ECO:0000256" key="1">
    <source>
        <dbReference type="ARBA" id="ARBA00004141"/>
    </source>
</evidence>
<feature type="compositionally biased region" description="Basic residues" evidence="7">
    <location>
        <begin position="535"/>
        <end position="545"/>
    </location>
</feature>
<organism evidence="10 11">
    <name type="scientific">Chlamydomonas incerta</name>
    <dbReference type="NCBI Taxonomy" id="51695"/>
    <lineage>
        <taxon>Eukaryota</taxon>
        <taxon>Viridiplantae</taxon>
        <taxon>Chlorophyta</taxon>
        <taxon>core chlorophytes</taxon>
        <taxon>Chlorophyceae</taxon>
        <taxon>CS clade</taxon>
        <taxon>Chlamydomonadales</taxon>
        <taxon>Chlamydomonadaceae</taxon>
        <taxon>Chlamydomonas</taxon>
    </lineage>
</organism>
<feature type="compositionally biased region" description="Gly residues" evidence="7">
    <location>
        <begin position="1801"/>
        <end position="1811"/>
    </location>
</feature>
<feature type="compositionally biased region" description="Low complexity" evidence="7">
    <location>
        <begin position="1318"/>
        <end position="1333"/>
    </location>
</feature>
<dbReference type="InterPro" id="IPR000595">
    <property type="entry name" value="cNMP-bd_dom"/>
</dbReference>
<feature type="compositionally biased region" description="Low complexity" evidence="7">
    <location>
        <begin position="1483"/>
        <end position="1495"/>
    </location>
</feature>
<feature type="region of interest" description="Disordered" evidence="7">
    <location>
        <begin position="1654"/>
        <end position="1713"/>
    </location>
</feature>
<feature type="compositionally biased region" description="Low complexity" evidence="7">
    <location>
        <begin position="1191"/>
        <end position="1201"/>
    </location>
</feature>
<keyword evidence="11" id="KW-1185">Reference proteome</keyword>
<feature type="transmembrane region" description="Helical" evidence="8">
    <location>
        <begin position="719"/>
        <end position="740"/>
    </location>
</feature>
<feature type="compositionally biased region" description="Basic and acidic residues" evidence="7">
    <location>
        <begin position="18"/>
        <end position="30"/>
    </location>
</feature>
<evidence type="ECO:0000256" key="2">
    <source>
        <dbReference type="ARBA" id="ARBA00022448"/>
    </source>
</evidence>
<dbReference type="CDD" id="cd00038">
    <property type="entry name" value="CAP_ED"/>
    <property type="match status" value="1"/>
</dbReference>
<evidence type="ECO:0000259" key="9">
    <source>
        <dbReference type="PROSITE" id="PS50042"/>
    </source>
</evidence>
<evidence type="ECO:0000313" key="11">
    <source>
        <dbReference type="Proteomes" id="UP000650467"/>
    </source>
</evidence>
<feature type="region of interest" description="Disordered" evidence="7">
    <location>
        <begin position="1050"/>
        <end position="1179"/>
    </location>
</feature>
<feature type="region of interest" description="Disordered" evidence="7">
    <location>
        <begin position="372"/>
        <end position="405"/>
    </location>
</feature>
<dbReference type="Pfam" id="PF00027">
    <property type="entry name" value="cNMP_binding"/>
    <property type="match status" value="1"/>
</dbReference>
<dbReference type="InterPro" id="IPR005821">
    <property type="entry name" value="Ion_trans_dom"/>
</dbReference>
<dbReference type="OrthoDB" id="426293at2759"/>
<feature type="transmembrane region" description="Helical" evidence="8">
    <location>
        <begin position="581"/>
        <end position="600"/>
    </location>
</feature>
<feature type="region of interest" description="Disordered" evidence="7">
    <location>
        <begin position="1318"/>
        <end position="1337"/>
    </location>
</feature>